<feature type="binding site" description="axial binding residue" evidence="20">
    <location>
        <position position="175"/>
    </location>
    <ligand>
        <name>heme c</name>
        <dbReference type="ChEBI" id="CHEBI:61717"/>
        <label>2</label>
    </ligand>
    <ligandPart>
        <name>Fe</name>
        <dbReference type="ChEBI" id="CHEBI:18248"/>
    </ligandPart>
</feature>
<feature type="domain" description="Cytochrome c" evidence="23">
    <location>
        <begin position="205"/>
        <end position="286"/>
    </location>
</feature>
<dbReference type="GO" id="GO:0020037">
    <property type="term" value="F:heme binding"/>
    <property type="evidence" value="ECO:0007669"/>
    <property type="project" value="InterPro"/>
</dbReference>
<keyword evidence="11" id="KW-0677">Repeat</keyword>
<keyword evidence="10 19" id="KW-0479">Metal-binding</keyword>
<dbReference type="GO" id="GO:0005886">
    <property type="term" value="C:plasma membrane"/>
    <property type="evidence" value="ECO:0007669"/>
    <property type="project" value="UniProtKB-SubCell"/>
</dbReference>
<keyword evidence="18 19" id="KW-0472">Membrane</keyword>
<dbReference type="EMBL" id="CP001614">
    <property type="protein sequence ID" value="ACR11634.1"/>
    <property type="molecule type" value="Genomic_DNA"/>
</dbReference>
<keyword evidence="13 19" id="KW-0249">Electron transport</keyword>
<evidence type="ECO:0000256" key="19">
    <source>
        <dbReference type="PIRNR" id="PIRNR000006"/>
    </source>
</evidence>
<comment type="similarity">
    <text evidence="3 19">Belongs to the CcoP / FixP family.</text>
</comment>
<dbReference type="GO" id="GO:0005506">
    <property type="term" value="F:iron ion binding"/>
    <property type="evidence" value="ECO:0007669"/>
    <property type="project" value="InterPro"/>
</dbReference>
<comment type="cofactor">
    <cofactor evidence="19 21">
        <name>heme c</name>
        <dbReference type="ChEBI" id="CHEBI:61717"/>
    </cofactor>
    <text evidence="19 21">Binds 2 heme C groups per subunit.</text>
</comment>
<dbReference type="Gene3D" id="1.10.760.10">
    <property type="entry name" value="Cytochrome c-like domain"/>
    <property type="match status" value="2"/>
</dbReference>
<sequence>MILTSMCLALVCWVLFANRKVAVKDDGQDENKTTGHVYDGIEEYDNPLPRWWFMLFVGTLIFAAIYLVIYPGFGAYKGVIGWTSVKQLEAEQEAAREDHTKTYGVYSSMPVEELIHDGRAMKMGVRLFANNCSVCHGADGGGNFGFPNLTDKDWLYGGSPEEIQASITHGRSGAMPAWGEILGEEKVVAVAEYVMSLSGMDHDADLAEQGAGQFQSTCAACHGPDGKGQKLVGAPNLTDSIWLYEGSREAIQQAIRSGRKNQMPAQENKLREEKIHLLTAYVYSLSYDYDK</sequence>
<dbReference type="InterPro" id="IPR038414">
    <property type="entry name" value="CcoP_N_sf"/>
</dbReference>
<evidence type="ECO:0000256" key="20">
    <source>
        <dbReference type="PIRSR" id="PIRSR000006-1"/>
    </source>
</evidence>
<feature type="binding site" description="covalent" evidence="21">
    <location>
        <position position="221"/>
    </location>
    <ligand>
        <name>heme c</name>
        <dbReference type="ChEBI" id="CHEBI:61717"/>
        <label>2</label>
    </ligand>
</feature>
<keyword evidence="15 19" id="KW-0560">Oxidoreductase</keyword>
<feature type="binding site" description="covalent" evidence="21">
    <location>
        <position position="135"/>
    </location>
    <ligand>
        <name>heme c</name>
        <dbReference type="ChEBI" id="CHEBI:61717"/>
        <label>1</label>
    </ligand>
</feature>
<evidence type="ECO:0000313" key="24">
    <source>
        <dbReference type="EMBL" id="ACR11634.1"/>
    </source>
</evidence>
<evidence type="ECO:0000313" key="25">
    <source>
        <dbReference type="Proteomes" id="UP000009080"/>
    </source>
</evidence>
<keyword evidence="17 19" id="KW-0406">Ion transport</keyword>
<feature type="binding site" description="covalent" evidence="21">
    <location>
        <position position="132"/>
    </location>
    <ligand>
        <name>heme c</name>
        <dbReference type="ChEBI" id="CHEBI:61717"/>
        <label>1</label>
    </ligand>
</feature>
<dbReference type="AlphaFoldDB" id="C5BNJ8"/>
<dbReference type="PRINTS" id="PR00605">
    <property type="entry name" value="CYTCHROMECIC"/>
</dbReference>
<dbReference type="InterPro" id="IPR009056">
    <property type="entry name" value="Cyt_c-like_dom"/>
</dbReference>
<feature type="binding site" description="axial binding residue" evidence="20">
    <location>
        <position position="136"/>
    </location>
    <ligand>
        <name>heme c</name>
        <dbReference type="ChEBI" id="CHEBI:61717"/>
        <label>1</label>
    </ligand>
    <ligandPart>
        <name>Fe</name>
        <dbReference type="ChEBI" id="CHEBI:18248"/>
    </ligandPart>
</feature>
<keyword evidence="6 19" id="KW-0997">Cell inner membrane</keyword>
<dbReference type="InterPro" id="IPR032858">
    <property type="entry name" value="CcoP_N"/>
</dbReference>
<evidence type="ECO:0000256" key="16">
    <source>
        <dbReference type="ARBA" id="ARBA00023004"/>
    </source>
</evidence>
<comment type="subunit">
    <text evidence="19">Component of the cbb3-type cytochrome c oxidase.</text>
</comment>
<dbReference type="eggNOG" id="COG2010">
    <property type="taxonomic scope" value="Bacteria"/>
</dbReference>
<evidence type="ECO:0000256" key="3">
    <source>
        <dbReference type="ARBA" id="ARBA00006113"/>
    </source>
</evidence>
<evidence type="ECO:0000256" key="22">
    <source>
        <dbReference type="SAM" id="Phobius"/>
    </source>
</evidence>
<feature type="binding site" description="axial binding residue" evidence="20">
    <location>
        <position position="222"/>
    </location>
    <ligand>
        <name>heme c</name>
        <dbReference type="ChEBI" id="CHEBI:61717"/>
        <label>2</label>
    </ligand>
    <ligandPart>
        <name>Fe</name>
        <dbReference type="ChEBI" id="CHEBI:18248"/>
    </ligandPart>
</feature>
<dbReference type="PANTHER" id="PTHR33751:SF1">
    <property type="entry name" value="CBB3-TYPE CYTOCHROME C OXIDASE SUBUNIT FIXP"/>
    <property type="match status" value="1"/>
</dbReference>
<evidence type="ECO:0000256" key="14">
    <source>
        <dbReference type="ARBA" id="ARBA00022989"/>
    </source>
</evidence>
<dbReference type="Pfam" id="PF14715">
    <property type="entry name" value="FixP_N"/>
    <property type="match status" value="1"/>
</dbReference>
<feature type="binding site" description="covalent" evidence="21">
    <location>
        <position position="218"/>
    </location>
    <ligand>
        <name>heme c</name>
        <dbReference type="ChEBI" id="CHEBI:61717"/>
        <label>2</label>
    </ligand>
</feature>
<keyword evidence="25" id="KW-1185">Reference proteome</keyword>
<keyword evidence="9 22" id="KW-0812">Transmembrane</keyword>
<comment type="pathway">
    <text evidence="2 19">Energy metabolism; oxidative phosphorylation.</text>
</comment>
<keyword evidence="5 19" id="KW-1003">Cell membrane</keyword>
<dbReference type="Pfam" id="PF13442">
    <property type="entry name" value="Cytochrome_CBB3"/>
    <property type="match status" value="2"/>
</dbReference>
<feature type="domain" description="Cytochrome c" evidence="23">
    <location>
        <begin position="119"/>
        <end position="198"/>
    </location>
</feature>
<dbReference type="PROSITE" id="PS51007">
    <property type="entry name" value="CYTC"/>
    <property type="match status" value="2"/>
</dbReference>
<dbReference type="UniPathway" id="UPA00705"/>
<dbReference type="SUPFAM" id="SSF46626">
    <property type="entry name" value="Cytochrome c"/>
    <property type="match status" value="2"/>
</dbReference>
<dbReference type="GO" id="GO:0006119">
    <property type="term" value="P:oxidative phosphorylation"/>
    <property type="evidence" value="ECO:0007669"/>
    <property type="project" value="UniProtKB-UniPathway"/>
</dbReference>
<evidence type="ECO:0000259" key="23">
    <source>
        <dbReference type="PROSITE" id="PS51007"/>
    </source>
</evidence>
<comment type="function">
    <text evidence="19">C-type cytochrome. Part of the cbb3-type cytochrome c oxidase complex.</text>
</comment>
<dbReference type="OrthoDB" id="9811281at2"/>
<dbReference type="InterPro" id="IPR036909">
    <property type="entry name" value="Cyt_c-like_dom_sf"/>
</dbReference>
<feature type="transmembrane region" description="Helical" evidence="22">
    <location>
        <begin position="51"/>
        <end position="69"/>
    </location>
</feature>
<evidence type="ECO:0000256" key="10">
    <source>
        <dbReference type="ARBA" id="ARBA00022723"/>
    </source>
</evidence>
<dbReference type="GO" id="GO:1902600">
    <property type="term" value="P:proton transmembrane transport"/>
    <property type="evidence" value="ECO:0007669"/>
    <property type="project" value="UniProtKB-KW"/>
</dbReference>
<keyword evidence="7 19" id="KW-0349">Heme</keyword>
<evidence type="ECO:0000256" key="9">
    <source>
        <dbReference type="ARBA" id="ARBA00022692"/>
    </source>
</evidence>
<keyword evidence="4 19" id="KW-0813">Transport</keyword>
<name>C5BNJ8_TERTT</name>
<evidence type="ECO:0000256" key="12">
    <source>
        <dbReference type="ARBA" id="ARBA00022781"/>
    </source>
</evidence>
<dbReference type="NCBIfam" id="TIGR00782">
    <property type="entry name" value="ccoP"/>
    <property type="match status" value="1"/>
</dbReference>
<dbReference type="InterPro" id="IPR050597">
    <property type="entry name" value="Cytochrome_c_Oxidase_Subunit"/>
</dbReference>
<evidence type="ECO:0000256" key="7">
    <source>
        <dbReference type="ARBA" id="ARBA00022617"/>
    </source>
</evidence>
<evidence type="ECO:0000256" key="4">
    <source>
        <dbReference type="ARBA" id="ARBA00022448"/>
    </source>
</evidence>
<dbReference type="Proteomes" id="UP000009080">
    <property type="component" value="Chromosome"/>
</dbReference>
<keyword evidence="14 22" id="KW-1133">Transmembrane helix</keyword>
<dbReference type="InterPro" id="IPR004678">
    <property type="entry name" value="Cyt_c_oxidase_cbb3_su3"/>
</dbReference>
<dbReference type="InterPro" id="IPR008168">
    <property type="entry name" value="Cyt_C_IC"/>
</dbReference>
<comment type="subcellular location">
    <subcellularLocation>
        <location evidence="1 19">Cell inner membrane</location>
    </subcellularLocation>
</comment>
<keyword evidence="12 19" id="KW-0375">Hydrogen ion transport</keyword>
<dbReference type="KEGG" id="ttu:TERTU_2994"/>
<evidence type="ECO:0000256" key="21">
    <source>
        <dbReference type="PIRSR" id="PIRSR000006-2"/>
    </source>
</evidence>
<evidence type="ECO:0000256" key="17">
    <source>
        <dbReference type="ARBA" id="ARBA00023065"/>
    </source>
</evidence>
<organism evidence="24 25">
    <name type="scientific">Teredinibacter turnerae (strain ATCC 39867 / T7901)</name>
    <dbReference type="NCBI Taxonomy" id="377629"/>
    <lineage>
        <taxon>Bacteria</taxon>
        <taxon>Pseudomonadati</taxon>
        <taxon>Pseudomonadota</taxon>
        <taxon>Gammaproteobacteria</taxon>
        <taxon>Cellvibrionales</taxon>
        <taxon>Cellvibrionaceae</taxon>
        <taxon>Teredinibacter</taxon>
    </lineage>
</organism>
<dbReference type="GO" id="GO:0016491">
    <property type="term" value="F:oxidoreductase activity"/>
    <property type="evidence" value="ECO:0007669"/>
    <property type="project" value="UniProtKB-KW"/>
</dbReference>
<dbReference type="STRING" id="377629.TERTU_2994"/>
<dbReference type="PIRSF" id="PIRSF000006">
    <property type="entry name" value="Cbb3-Cox_fixP"/>
    <property type="match status" value="1"/>
</dbReference>
<evidence type="ECO:0000256" key="15">
    <source>
        <dbReference type="ARBA" id="ARBA00023002"/>
    </source>
</evidence>
<keyword evidence="8 19" id="KW-0679">Respiratory chain</keyword>
<dbReference type="PANTHER" id="PTHR33751">
    <property type="entry name" value="CBB3-TYPE CYTOCHROME C OXIDASE SUBUNIT FIXP"/>
    <property type="match status" value="1"/>
</dbReference>
<evidence type="ECO:0000256" key="2">
    <source>
        <dbReference type="ARBA" id="ARBA00004673"/>
    </source>
</evidence>
<keyword evidence="16 19" id="KW-0408">Iron</keyword>
<feature type="binding site" description="axial binding residue" evidence="20">
    <location>
        <position position="263"/>
    </location>
    <ligand>
        <name>heme c</name>
        <dbReference type="ChEBI" id="CHEBI:61717"/>
        <label>1</label>
    </ligand>
    <ligandPart>
        <name>Fe</name>
        <dbReference type="ChEBI" id="CHEBI:18248"/>
    </ligandPart>
</feature>
<evidence type="ECO:0000256" key="8">
    <source>
        <dbReference type="ARBA" id="ARBA00022660"/>
    </source>
</evidence>
<evidence type="ECO:0000256" key="1">
    <source>
        <dbReference type="ARBA" id="ARBA00004533"/>
    </source>
</evidence>
<evidence type="ECO:0000256" key="5">
    <source>
        <dbReference type="ARBA" id="ARBA00022475"/>
    </source>
</evidence>
<dbReference type="HOGENOM" id="CLU_047545_2_0_6"/>
<evidence type="ECO:0000256" key="13">
    <source>
        <dbReference type="ARBA" id="ARBA00022982"/>
    </source>
</evidence>
<evidence type="ECO:0000256" key="18">
    <source>
        <dbReference type="ARBA" id="ARBA00023136"/>
    </source>
</evidence>
<accession>C5BNJ8</accession>
<proteinExistence type="inferred from homology"/>
<evidence type="ECO:0000256" key="6">
    <source>
        <dbReference type="ARBA" id="ARBA00022519"/>
    </source>
</evidence>
<gene>
    <name evidence="24" type="primary">ccoP</name>
    <name evidence="24" type="ordered locus">TERTU_2994</name>
</gene>
<dbReference type="Gene3D" id="6.10.280.130">
    <property type="match status" value="1"/>
</dbReference>
<evidence type="ECO:0000256" key="11">
    <source>
        <dbReference type="ARBA" id="ARBA00022737"/>
    </source>
</evidence>
<dbReference type="GO" id="GO:0009055">
    <property type="term" value="F:electron transfer activity"/>
    <property type="evidence" value="ECO:0007669"/>
    <property type="project" value="InterPro"/>
</dbReference>
<protein>
    <recommendedName>
        <fullName evidence="19">Cbb3-type cytochrome c oxidase subunit</fullName>
    </recommendedName>
</protein>
<reference evidence="24 25" key="1">
    <citation type="journal article" date="2009" name="PLoS ONE">
        <title>The complete genome of Teredinibacter turnerae T7901: an intracellular endosymbiont of marine wood-boring bivalves (shipworms).</title>
        <authorList>
            <person name="Yang J.C."/>
            <person name="Madupu R."/>
            <person name="Durkin A.S."/>
            <person name="Ekborg N.A."/>
            <person name="Pedamallu C.S."/>
            <person name="Hostetler J.B."/>
            <person name="Radune D."/>
            <person name="Toms B.S."/>
            <person name="Henrissat B."/>
            <person name="Coutinho P.M."/>
            <person name="Schwarz S."/>
            <person name="Field L."/>
            <person name="Trindade-Silva A.E."/>
            <person name="Soares C.A.G."/>
            <person name="Elshahawi S."/>
            <person name="Hanora A."/>
            <person name="Schmidt E.W."/>
            <person name="Haygood M.G."/>
            <person name="Posfai J."/>
            <person name="Benner J."/>
            <person name="Madinger C."/>
            <person name="Nove J."/>
            <person name="Anton B."/>
            <person name="Chaudhary K."/>
            <person name="Foster J."/>
            <person name="Holman A."/>
            <person name="Kumar S."/>
            <person name="Lessard P.A."/>
            <person name="Luyten Y.A."/>
            <person name="Slatko B."/>
            <person name="Wood N."/>
            <person name="Wu B."/>
            <person name="Teplitski M."/>
            <person name="Mougous J.D."/>
            <person name="Ward N."/>
            <person name="Eisen J.A."/>
            <person name="Badger J.H."/>
            <person name="Distel D.L."/>
        </authorList>
    </citation>
    <scope>NUCLEOTIDE SEQUENCE [LARGE SCALE GENOMIC DNA]</scope>
    <source>
        <strain evidence="25">ATCC 39867 / T7901</strain>
    </source>
</reference>